<dbReference type="InterPro" id="IPR036365">
    <property type="entry name" value="PGBD-like_sf"/>
</dbReference>
<protein>
    <submittedName>
        <fullName evidence="4">Peptidoglycan-binding domain-containing protein</fullName>
    </submittedName>
</protein>
<keyword evidence="2" id="KW-0812">Transmembrane</keyword>
<organism evidence="4 5">
    <name type="scientific">Microbaculum marinum</name>
    <dbReference type="NCBI Taxonomy" id="1764581"/>
    <lineage>
        <taxon>Bacteria</taxon>
        <taxon>Pseudomonadati</taxon>
        <taxon>Pseudomonadota</taxon>
        <taxon>Alphaproteobacteria</taxon>
        <taxon>Hyphomicrobiales</taxon>
        <taxon>Tepidamorphaceae</taxon>
        <taxon>Microbaculum</taxon>
    </lineage>
</organism>
<feature type="domain" description="Peptidoglycan binding-like" evidence="3">
    <location>
        <begin position="90"/>
        <end position="140"/>
    </location>
</feature>
<dbReference type="InterPro" id="IPR036366">
    <property type="entry name" value="PGBDSf"/>
</dbReference>
<gene>
    <name evidence="4" type="ORF">V3328_07575</name>
</gene>
<dbReference type="SUPFAM" id="SSF47090">
    <property type="entry name" value="PGBD-like"/>
    <property type="match status" value="2"/>
</dbReference>
<accession>A0AAW9RSR2</accession>
<evidence type="ECO:0000313" key="5">
    <source>
        <dbReference type="Proteomes" id="UP001378188"/>
    </source>
</evidence>
<dbReference type="Proteomes" id="UP001378188">
    <property type="component" value="Unassembled WGS sequence"/>
</dbReference>
<feature type="region of interest" description="Disordered" evidence="1">
    <location>
        <begin position="177"/>
        <end position="202"/>
    </location>
</feature>
<dbReference type="InterPro" id="IPR002477">
    <property type="entry name" value="Peptidoglycan-bd-like"/>
</dbReference>
<keyword evidence="2" id="KW-0472">Membrane</keyword>
<feature type="transmembrane region" description="Helical" evidence="2">
    <location>
        <begin position="12"/>
        <end position="35"/>
    </location>
</feature>
<evidence type="ECO:0000256" key="2">
    <source>
        <dbReference type="SAM" id="Phobius"/>
    </source>
</evidence>
<name>A0AAW9RSR2_9HYPH</name>
<evidence type="ECO:0000313" key="4">
    <source>
        <dbReference type="EMBL" id="MEJ8571325.1"/>
    </source>
</evidence>
<evidence type="ECO:0000259" key="3">
    <source>
        <dbReference type="Pfam" id="PF01471"/>
    </source>
</evidence>
<dbReference type="Pfam" id="PF01471">
    <property type="entry name" value="PG_binding_1"/>
    <property type="match status" value="2"/>
</dbReference>
<keyword evidence="5" id="KW-1185">Reference proteome</keyword>
<feature type="compositionally biased region" description="Polar residues" evidence="1">
    <location>
        <begin position="186"/>
        <end position="198"/>
    </location>
</feature>
<evidence type="ECO:0000256" key="1">
    <source>
        <dbReference type="SAM" id="MobiDB-lite"/>
    </source>
</evidence>
<dbReference type="RefSeq" id="WP_340329027.1">
    <property type="nucleotide sequence ID" value="NZ_JAZHOF010000003.1"/>
</dbReference>
<keyword evidence="2" id="KW-1133">Transmembrane helix</keyword>
<feature type="domain" description="Peptidoglycan binding-like" evidence="3">
    <location>
        <begin position="207"/>
        <end position="259"/>
    </location>
</feature>
<dbReference type="AlphaFoldDB" id="A0AAW9RSR2"/>
<sequence>MIGRLLGIVVRNPLGVLAAGVVFSAWGAISVNALWMQDGPHPAPFLGRDGLSGIPSVQPQPKPGRRVEIAPTQALDADQQRAAERQEALTRDLQSELGRRNFYNGPLDGQFGPQTESAILSYEAAAGLAQTGRPTEALLAHVRLSTLNAPPVPSPSPQRSDNDDPVAALLAGEDPAAIVPLPPVQPSATAPEPSTSVPVTAADAPDPTIEAVQTILADLGYAPGSIDGQIGPSTKRAIEDFEVDRGLPMTGRISKRLLEELSAVSGVPLG</sequence>
<dbReference type="EMBL" id="JAZHOF010000003">
    <property type="protein sequence ID" value="MEJ8571325.1"/>
    <property type="molecule type" value="Genomic_DNA"/>
</dbReference>
<reference evidence="4 5" key="1">
    <citation type="submission" date="2024-02" db="EMBL/GenBank/DDBJ databases">
        <title>Genome analysis and characterization of Microbaculum marinisediminis sp. nov., isolated from marine sediment.</title>
        <authorList>
            <person name="Du Z.-J."/>
            <person name="Ye Y.-Q."/>
            <person name="Zhang Z.-R."/>
            <person name="Yuan S.-M."/>
            <person name="Zhang X.-Y."/>
        </authorList>
    </citation>
    <scope>NUCLEOTIDE SEQUENCE [LARGE SCALE GENOMIC DNA]</scope>
    <source>
        <strain evidence="4 5">SDUM1044001</strain>
    </source>
</reference>
<comment type="caution">
    <text evidence="4">The sequence shown here is derived from an EMBL/GenBank/DDBJ whole genome shotgun (WGS) entry which is preliminary data.</text>
</comment>
<dbReference type="Gene3D" id="1.10.101.10">
    <property type="entry name" value="PGBD-like superfamily/PGBD"/>
    <property type="match status" value="2"/>
</dbReference>
<proteinExistence type="predicted"/>